<protein>
    <submittedName>
        <fullName evidence="1">Uncharacterized protein</fullName>
    </submittedName>
</protein>
<gene>
    <name evidence="1" type="ORF">NIES267_69900</name>
</gene>
<name>A0A1Z4M282_9CYAN</name>
<dbReference type="EMBL" id="AP018227">
    <property type="protein sequence ID" value="BAY87468.1"/>
    <property type="molecule type" value="Genomic_DNA"/>
</dbReference>
<reference evidence="1 2" key="1">
    <citation type="submission" date="2017-06" db="EMBL/GenBank/DDBJ databases">
        <title>Genome sequencing of cyanobaciteial culture collection at National Institute for Environmental Studies (NIES).</title>
        <authorList>
            <person name="Hirose Y."/>
            <person name="Shimura Y."/>
            <person name="Fujisawa T."/>
            <person name="Nakamura Y."/>
            <person name="Kawachi M."/>
        </authorList>
    </citation>
    <scope>NUCLEOTIDE SEQUENCE [LARGE SCALE GENOMIC DNA]</scope>
    <source>
        <strain evidence="1 2">NIES-267</strain>
    </source>
</reference>
<dbReference type="OrthoDB" id="570872at2"/>
<evidence type="ECO:0000313" key="1">
    <source>
        <dbReference type="EMBL" id="BAY87468.1"/>
    </source>
</evidence>
<sequence length="247" mass="28775">MKNFNTEDILKCLDEAAACFNFPGFDNIHYDMITARLTGFRNDEDWALAIEQVVSWYSLNGVEPVLMISAFGSRILINEPFATYFPVKHTLGELERSKEEDYQDISVAGIICDEGFDVWEDDDEIPESISVMIRDEKFIINLSEIERNPHLSDYIDFDLMIHLVNKYRTKILATETEFREIVSQELSQIIQLDNWHHPDIHNPNSEFSMPSRTKSMEMIAEVLVSGNPELYQPCEENNVDWKKWIIK</sequence>
<keyword evidence="2" id="KW-1185">Reference proteome</keyword>
<evidence type="ECO:0000313" key="2">
    <source>
        <dbReference type="Proteomes" id="UP000218418"/>
    </source>
</evidence>
<organism evidence="1 2">
    <name type="scientific">Calothrix parasitica NIES-267</name>
    <dbReference type="NCBI Taxonomy" id="1973488"/>
    <lineage>
        <taxon>Bacteria</taxon>
        <taxon>Bacillati</taxon>
        <taxon>Cyanobacteriota</taxon>
        <taxon>Cyanophyceae</taxon>
        <taxon>Nostocales</taxon>
        <taxon>Calotrichaceae</taxon>
        <taxon>Calothrix</taxon>
    </lineage>
</organism>
<dbReference type="AlphaFoldDB" id="A0A1Z4M282"/>
<accession>A0A1Z4M282</accession>
<proteinExistence type="predicted"/>
<dbReference type="Proteomes" id="UP000218418">
    <property type="component" value="Chromosome"/>
</dbReference>
<dbReference type="Pfam" id="PF22535">
    <property type="entry name" value="DUF7003"/>
    <property type="match status" value="1"/>
</dbReference>
<dbReference type="InterPro" id="IPR054272">
    <property type="entry name" value="DUF7003"/>
</dbReference>